<evidence type="ECO:0000256" key="4">
    <source>
        <dbReference type="ARBA" id="ARBA00022833"/>
    </source>
</evidence>
<dbReference type="InterPro" id="IPR012337">
    <property type="entry name" value="RNaseH-like_sf"/>
</dbReference>
<dbReference type="OrthoDB" id="3944016at2759"/>
<evidence type="ECO:0000256" key="1">
    <source>
        <dbReference type="ARBA" id="ARBA00004123"/>
    </source>
</evidence>
<dbReference type="EMBL" id="WWBZ02000001">
    <property type="protein sequence ID" value="KAF4313154.1"/>
    <property type="molecule type" value="Genomic_DNA"/>
</dbReference>
<comment type="subcellular location">
    <subcellularLocation>
        <location evidence="1">Nucleus</location>
    </subcellularLocation>
</comment>
<dbReference type="GO" id="GO:0008270">
    <property type="term" value="F:zinc ion binding"/>
    <property type="evidence" value="ECO:0007669"/>
    <property type="project" value="UniProtKB-KW"/>
</dbReference>
<gene>
    <name evidence="6" type="ORF">GTA08_BOTSDO00178</name>
</gene>
<keyword evidence="2" id="KW-0479">Metal-binding</keyword>
<dbReference type="SUPFAM" id="SSF53098">
    <property type="entry name" value="Ribonuclease H-like"/>
    <property type="match status" value="1"/>
</dbReference>
<dbReference type="PANTHER" id="PTHR46481">
    <property type="entry name" value="ZINC FINGER BED DOMAIN-CONTAINING PROTEIN 4"/>
    <property type="match status" value="1"/>
</dbReference>
<dbReference type="PANTHER" id="PTHR46481:SF10">
    <property type="entry name" value="ZINC FINGER BED DOMAIN-CONTAINING PROTEIN 39"/>
    <property type="match status" value="1"/>
</dbReference>
<dbReference type="GO" id="GO:0005634">
    <property type="term" value="C:nucleus"/>
    <property type="evidence" value="ECO:0007669"/>
    <property type="project" value="UniProtKB-SubCell"/>
</dbReference>
<name>A0A8H4J5S4_9PEZI</name>
<keyword evidence="5" id="KW-0539">Nucleus</keyword>
<evidence type="ECO:0000256" key="2">
    <source>
        <dbReference type="ARBA" id="ARBA00022723"/>
    </source>
</evidence>
<evidence type="ECO:0000313" key="6">
    <source>
        <dbReference type="EMBL" id="KAF4313154.1"/>
    </source>
</evidence>
<evidence type="ECO:0000313" key="7">
    <source>
        <dbReference type="Proteomes" id="UP000572817"/>
    </source>
</evidence>
<comment type="caution">
    <text evidence="6">The sequence shown here is derived from an EMBL/GenBank/DDBJ whole genome shotgun (WGS) entry which is preliminary data.</text>
</comment>
<reference evidence="6" key="1">
    <citation type="submission" date="2020-04" db="EMBL/GenBank/DDBJ databases">
        <title>Genome Assembly and Annotation of Botryosphaeria dothidea sdau 11-99, a Latent Pathogen of Apple Fruit Ring Rot in China.</title>
        <authorList>
            <person name="Yu C."/>
            <person name="Diao Y."/>
            <person name="Lu Q."/>
            <person name="Zhao J."/>
            <person name="Cui S."/>
            <person name="Peng C."/>
            <person name="He B."/>
            <person name="Liu H."/>
        </authorList>
    </citation>
    <scope>NUCLEOTIDE SEQUENCE [LARGE SCALE GENOMIC DNA]</scope>
    <source>
        <strain evidence="6">Sdau11-99</strain>
    </source>
</reference>
<dbReference type="AlphaFoldDB" id="A0A8H4J5S4"/>
<keyword evidence="4" id="KW-0862">Zinc</keyword>
<keyword evidence="7" id="KW-1185">Reference proteome</keyword>
<sequence>MGGPAAKAMLVQSPSCISKWIKLSFENRREKVKQLVSQSRRKINISTDIWTADEGNKRAYCAVNAHFVDHSGTIQTGLLAFGRILGSHSGENIASVPLRCFQQYNCTECIGYVICDNADNNDTAIRVLQKDLPISYHSCRVRCIGHIINLVVKAILFGQGVSKLEQSFLGKTDDDEETFIIWSNQGAIGKLRNNCVFVNRNDQWRTAF</sequence>
<protein>
    <submittedName>
        <fullName evidence="6">HAT domain-containing protein</fullName>
    </submittedName>
</protein>
<keyword evidence="3" id="KW-0863">Zinc-finger</keyword>
<dbReference type="Proteomes" id="UP000572817">
    <property type="component" value="Unassembled WGS sequence"/>
</dbReference>
<organism evidence="6 7">
    <name type="scientific">Botryosphaeria dothidea</name>
    <dbReference type="NCBI Taxonomy" id="55169"/>
    <lineage>
        <taxon>Eukaryota</taxon>
        <taxon>Fungi</taxon>
        <taxon>Dikarya</taxon>
        <taxon>Ascomycota</taxon>
        <taxon>Pezizomycotina</taxon>
        <taxon>Dothideomycetes</taxon>
        <taxon>Dothideomycetes incertae sedis</taxon>
        <taxon>Botryosphaeriales</taxon>
        <taxon>Botryosphaeriaceae</taxon>
        <taxon>Botryosphaeria</taxon>
    </lineage>
</organism>
<dbReference type="InterPro" id="IPR052035">
    <property type="entry name" value="ZnF_BED_domain_contain"/>
</dbReference>
<proteinExistence type="predicted"/>
<evidence type="ECO:0000256" key="3">
    <source>
        <dbReference type="ARBA" id="ARBA00022771"/>
    </source>
</evidence>
<accession>A0A8H4J5S4</accession>
<evidence type="ECO:0000256" key="5">
    <source>
        <dbReference type="ARBA" id="ARBA00023242"/>
    </source>
</evidence>